<dbReference type="EnsemblPlants" id="Zm00001eb129390_T001">
    <property type="protein sequence ID" value="Zm00001eb129390_P001"/>
    <property type="gene ID" value="Zm00001eb129390"/>
</dbReference>
<dbReference type="OMA" id="LYQWTLE"/>
<evidence type="ECO:0000313" key="2">
    <source>
        <dbReference type="EMBL" id="ONM31480.1"/>
    </source>
</evidence>
<evidence type="ECO:0000313" key="4">
    <source>
        <dbReference type="Proteomes" id="UP000007305"/>
    </source>
</evidence>
<organism evidence="3 4">
    <name type="scientific">Zea mays</name>
    <name type="common">Maize</name>
    <dbReference type="NCBI Taxonomy" id="4577"/>
    <lineage>
        <taxon>Eukaryota</taxon>
        <taxon>Viridiplantae</taxon>
        <taxon>Streptophyta</taxon>
        <taxon>Embryophyta</taxon>
        <taxon>Tracheophyta</taxon>
        <taxon>Spermatophyta</taxon>
        <taxon>Magnoliopsida</taxon>
        <taxon>Liliopsida</taxon>
        <taxon>Poales</taxon>
        <taxon>Poaceae</taxon>
        <taxon>PACMAD clade</taxon>
        <taxon>Panicoideae</taxon>
        <taxon>Andropogonodae</taxon>
        <taxon>Andropogoneae</taxon>
        <taxon>Tripsacinae</taxon>
        <taxon>Zea</taxon>
    </lineage>
</organism>
<dbReference type="Gramene" id="Zm00001eb129390_T001">
    <property type="protein sequence ID" value="Zm00001eb129390_P001"/>
    <property type="gene ID" value="Zm00001eb129390"/>
</dbReference>
<reference evidence="3" key="3">
    <citation type="submission" date="2021-05" db="UniProtKB">
        <authorList>
            <consortium name="EnsemblPlants"/>
        </authorList>
    </citation>
    <scope>IDENTIFICATION</scope>
    <source>
        <strain evidence="3">cv. B73</strain>
    </source>
</reference>
<name>A0A1D6MR58_MAIZE</name>
<evidence type="ECO:0000256" key="1">
    <source>
        <dbReference type="ARBA" id="ARBA00023277"/>
    </source>
</evidence>
<protein>
    <submittedName>
        <fullName evidence="2 3">Uncharacterized protein</fullName>
    </submittedName>
</protein>
<keyword evidence="4" id="KW-1185">Reference proteome</keyword>
<proteinExistence type="predicted"/>
<sequence>MFNVGIGVKECVVTSGVGSRVVALRFHGCSRFGAYCSQEPARCLLDSTKVEFSYDADTGLVSVALPMLEQELYQWTLEIL</sequence>
<reference evidence="2 4" key="1">
    <citation type="submission" date="2015-12" db="EMBL/GenBank/DDBJ databases">
        <title>Update maize B73 reference genome by single molecule sequencing technologies.</title>
        <authorList>
            <consortium name="Maize Genome Sequencing Project"/>
            <person name="Ware D."/>
        </authorList>
    </citation>
    <scope>NUCLEOTIDE SEQUENCE [LARGE SCALE GENOMIC DNA]</scope>
    <source>
        <strain evidence="4">cv. B73</strain>
        <tissue evidence="2">Seedling</tissue>
    </source>
</reference>
<reference evidence="3" key="2">
    <citation type="submission" date="2019-07" db="EMBL/GenBank/DDBJ databases">
        <authorList>
            <person name="Seetharam A."/>
            <person name="Woodhouse M."/>
            <person name="Cannon E."/>
        </authorList>
    </citation>
    <scope>NUCLEOTIDE SEQUENCE [LARGE SCALE GENOMIC DNA]</scope>
    <source>
        <strain evidence="3">cv. B73</strain>
    </source>
</reference>
<accession>A0A1D6MR58</accession>
<dbReference type="STRING" id="4577.A0A1D6MR58"/>
<dbReference type="InterPro" id="IPR008811">
    <property type="entry name" value="Glycosyl_hydrolases_36"/>
</dbReference>
<evidence type="ECO:0000313" key="3">
    <source>
        <dbReference type="EnsemblPlants" id="Zm00001eb129390_P001"/>
    </source>
</evidence>
<gene>
    <name evidence="2" type="ORF">ZEAMMB73_Zm00001d040516</name>
</gene>
<keyword evidence="1" id="KW-0119">Carbohydrate metabolism</keyword>
<dbReference type="Pfam" id="PF05691">
    <property type="entry name" value="Raffinose_syn"/>
    <property type="match status" value="1"/>
</dbReference>
<dbReference type="AlphaFoldDB" id="A0A1D6MR58"/>
<dbReference type="EMBL" id="CM007649">
    <property type="protein sequence ID" value="ONM31480.1"/>
    <property type="molecule type" value="Genomic_DNA"/>
</dbReference>
<dbReference type="Proteomes" id="UP000007305">
    <property type="component" value="Chromosome 3"/>
</dbReference>